<dbReference type="Pfam" id="PF10501">
    <property type="entry name" value="Ribosomal_L50"/>
    <property type="match status" value="1"/>
</dbReference>
<keyword evidence="4" id="KW-0496">Mitochondrion</keyword>
<evidence type="ECO:0000313" key="9">
    <source>
        <dbReference type="Proteomes" id="UP000268014"/>
    </source>
</evidence>
<dbReference type="OMA" id="WFDYEDQ"/>
<comment type="subcellular location">
    <subcellularLocation>
        <location evidence="1">Mitochondrion</location>
    </subcellularLocation>
</comment>
<evidence type="ECO:0000256" key="3">
    <source>
        <dbReference type="ARBA" id="ARBA00022980"/>
    </source>
</evidence>
<sequence>MRLTDVGYVRARTLLSSLFGRSKAVKEAEATKLTKQEQEKLRRILPTVRPDAPKSKSRVEAESYDTDEILDYRIDADSIRARGFLKYRYNYKPPSDVKDVVLSIAKKYLSKNGDQAPTDISQCRLQDNSEKMKVIVAAAEKFKHWPTNSRLMHLKSVQDVIDFYEEPVSNITNYAKLSRMESKPANVYMMEHAFRFHPEDIEAWHGGVTAFPGTGGKVFGLRNKRLLRQFKPKADWFDYEDQTFDYTPPEKDMPWDNEVARRMDRYPDKRFDIKRKQFVSTK</sequence>
<evidence type="ECO:0000256" key="6">
    <source>
        <dbReference type="ARBA" id="ARBA00035183"/>
    </source>
</evidence>
<evidence type="ECO:0000256" key="5">
    <source>
        <dbReference type="ARBA" id="ARBA00023274"/>
    </source>
</evidence>
<evidence type="ECO:0000256" key="7">
    <source>
        <dbReference type="ARBA" id="ARBA00035398"/>
    </source>
</evidence>
<protein>
    <recommendedName>
        <fullName evidence="6">Large ribosomal subunit protein mL50</fullName>
    </recommendedName>
    <alternativeName>
        <fullName evidence="7">39S ribosomal protein L50, mitochondrial</fullName>
    </alternativeName>
</protein>
<keyword evidence="3" id="KW-0689">Ribosomal protein</keyword>
<dbReference type="STRING" id="6290.A0A0N4W6L2"/>
<dbReference type="InterPro" id="IPR018305">
    <property type="entry name" value="Ribosomal_m50"/>
</dbReference>
<proteinExistence type="inferred from homology"/>
<keyword evidence="5" id="KW-0687">Ribonucleoprotein</keyword>
<organism evidence="10">
    <name type="scientific">Haemonchus placei</name>
    <name type="common">Barber's pole worm</name>
    <dbReference type="NCBI Taxonomy" id="6290"/>
    <lineage>
        <taxon>Eukaryota</taxon>
        <taxon>Metazoa</taxon>
        <taxon>Ecdysozoa</taxon>
        <taxon>Nematoda</taxon>
        <taxon>Chromadorea</taxon>
        <taxon>Rhabditida</taxon>
        <taxon>Rhabditina</taxon>
        <taxon>Rhabditomorpha</taxon>
        <taxon>Strongyloidea</taxon>
        <taxon>Trichostrongylidae</taxon>
        <taxon>Haemonchus</taxon>
    </lineage>
</organism>
<evidence type="ECO:0000313" key="10">
    <source>
        <dbReference type="WBParaSite" id="HPLM_0000570701-mRNA-1"/>
    </source>
</evidence>
<dbReference type="Proteomes" id="UP000268014">
    <property type="component" value="Unassembled WGS sequence"/>
</dbReference>
<dbReference type="AlphaFoldDB" id="A0A0N4W6L2"/>
<reference evidence="10" key="1">
    <citation type="submission" date="2017-02" db="UniProtKB">
        <authorList>
            <consortium name="WormBaseParasite"/>
        </authorList>
    </citation>
    <scope>IDENTIFICATION</scope>
</reference>
<dbReference type="PANTHER" id="PTHR31542">
    <property type="entry name" value="39A RIBOSOMAL PROTEIN L50, MITOCHONDRIAL"/>
    <property type="match status" value="1"/>
</dbReference>
<keyword evidence="9" id="KW-1185">Reference proteome</keyword>
<evidence type="ECO:0000256" key="4">
    <source>
        <dbReference type="ARBA" id="ARBA00023128"/>
    </source>
</evidence>
<dbReference type="EMBL" id="UZAF01016377">
    <property type="protein sequence ID" value="VDO26811.1"/>
    <property type="molecule type" value="Genomic_DNA"/>
</dbReference>
<evidence type="ECO:0000313" key="8">
    <source>
        <dbReference type="EMBL" id="VDO26811.1"/>
    </source>
</evidence>
<accession>A0A0N4W6L2</accession>
<dbReference type="GO" id="GO:0005762">
    <property type="term" value="C:mitochondrial large ribosomal subunit"/>
    <property type="evidence" value="ECO:0007669"/>
    <property type="project" value="TreeGrafter"/>
</dbReference>
<evidence type="ECO:0000256" key="1">
    <source>
        <dbReference type="ARBA" id="ARBA00004173"/>
    </source>
</evidence>
<reference evidence="8 9" key="2">
    <citation type="submission" date="2018-11" db="EMBL/GenBank/DDBJ databases">
        <authorList>
            <consortium name="Pathogen Informatics"/>
        </authorList>
    </citation>
    <scope>NUCLEOTIDE SEQUENCE [LARGE SCALE GENOMIC DNA]</scope>
    <source>
        <strain evidence="8 9">MHpl1</strain>
    </source>
</reference>
<dbReference type="WBParaSite" id="HPLM_0000570701-mRNA-1">
    <property type="protein sequence ID" value="HPLM_0000570701-mRNA-1"/>
    <property type="gene ID" value="HPLM_0000570701"/>
</dbReference>
<name>A0A0N4W6L2_HAEPC</name>
<evidence type="ECO:0000256" key="2">
    <source>
        <dbReference type="ARBA" id="ARBA00008860"/>
    </source>
</evidence>
<gene>
    <name evidence="8" type="ORF">HPLM_LOCUS5699</name>
</gene>
<comment type="similarity">
    <text evidence="2">Belongs to the mitochondrion-specific ribosomal protein mL50 family.</text>
</comment>
<dbReference type="OrthoDB" id="9939609at2759"/>
<dbReference type="PANTHER" id="PTHR31542:SF1">
    <property type="entry name" value="LARGE RIBOSOMAL SUBUNIT PROTEIN ML50"/>
    <property type="match status" value="1"/>
</dbReference>